<dbReference type="Pfam" id="PF03009">
    <property type="entry name" value="GDPD"/>
    <property type="match status" value="1"/>
</dbReference>
<evidence type="ECO:0000259" key="1">
    <source>
        <dbReference type="PROSITE" id="PS51704"/>
    </source>
</evidence>
<dbReference type="EMBL" id="JBHRSL010000002">
    <property type="protein sequence ID" value="MFC3050720.1"/>
    <property type="molecule type" value="Genomic_DNA"/>
</dbReference>
<protein>
    <submittedName>
        <fullName evidence="2">Glycerophosphodiester phosphodiesterase family protein</fullName>
    </submittedName>
</protein>
<dbReference type="Gene3D" id="3.20.20.190">
    <property type="entry name" value="Phosphatidylinositol (PI) phosphodiesterase"/>
    <property type="match status" value="1"/>
</dbReference>
<evidence type="ECO:0000313" key="2">
    <source>
        <dbReference type="EMBL" id="MFC3050720.1"/>
    </source>
</evidence>
<dbReference type="PANTHER" id="PTHR46211">
    <property type="entry name" value="GLYCEROPHOSPHORYL DIESTER PHOSPHODIESTERASE"/>
    <property type="match status" value="1"/>
</dbReference>
<dbReference type="InterPro" id="IPR017946">
    <property type="entry name" value="PLC-like_Pdiesterase_TIM-brl"/>
</dbReference>
<gene>
    <name evidence="2" type="ORF">ACFOKA_02265</name>
</gene>
<organism evidence="2 3">
    <name type="scientific">Kordiimonas pumila</name>
    <dbReference type="NCBI Taxonomy" id="2161677"/>
    <lineage>
        <taxon>Bacteria</taxon>
        <taxon>Pseudomonadati</taxon>
        <taxon>Pseudomonadota</taxon>
        <taxon>Alphaproteobacteria</taxon>
        <taxon>Kordiimonadales</taxon>
        <taxon>Kordiimonadaceae</taxon>
        <taxon>Kordiimonas</taxon>
    </lineage>
</organism>
<reference evidence="3" key="1">
    <citation type="journal article" date="2019" name="Int. J. Syst. Evol. Microbiol.">
        <title>The Global Catalogue of Microorganisms (GCM) 10K type strain sequencing project: providing services to taxonomists for standard genome sequencing and annotation.</title>
        <authorList>
            <consortium name="The Broad Institute Genomics Platform"/>
            <consortium name="The Broad Institute Genome Sequencing Center for Infectious Disease"/>
            <person name="Wu L."/>
            <person name="Ma J."/>
        </authorList>
    </citation>
    <scope>NUCLEOTIDE SEQUENCE [LARGE SCALE GENOMIC DNA]</scope>
    <source>
        <strain evidence="3">KCTC 62164</strain>
    </source>
</reference>
<sequence>MPSARSFPWLTEYKIAHRGLFEAGTAIEENTRAAVAAAVAAGYGVEIDVQGSADNIIMVYHDTELGRLVEGSGPLSNIGFQQLRLLEIANTGETMPTLPDILEEINGQVPVFIEVKSTKQSDVQKLCAGVRHCLEGYGGPAAIMSFDPRVVSWFKSYMPKYARGLIMGREILLNWKTRLALPFIIRKSSPDFVACDINLLPNSFCQRWRKKGKPVLTWTIRNQLLEDVGKKYADALIFEKPAVLKT</sequence>
<dbReference type="PANTHER" id="PTHR46211:SF1">
    <property type="entry name" value="GLYCEROPHOSPHODIESTER PHOSPHODIESTERASE, CYTOPLASMIC"/>
    <property type="match status" value="1"/>
</dbReference>
<evidence type="ECO:0000313" key="3">
    <source>
        <dbReference type="Proteomes" id="UP001595444"/>
    </source>
</evidence>
<dbReference type="InterPro" id="IPR030395">
    <property type="entry name" value="GP_PDE_dom"/>
</dbReference>
<proteinExistence type="predicted"/>
<keyword evidence="3" id="KW-1185">Reference proteome</keyword>
<dbReference type="Proteomes" id="UP001595444">
    <property type="component" value="Unassembled WGS sequence"/>
</dbReference>
<dbReference type="RefSeq" id="WP_194212747.1">
    <property type="nucleotide sequence ID" value="NZ_CP061205.1"/>
</dbReference>
<dbReference type="SUPFAM" id="SSF51695">
    <property type="entry name" value="PLC-like phosphodiesterases"/>
    <property type="match status" value="1"/>
</dbReference>
<comment type="caution">
    <text evidence="2">The sequence shown here is derived from an EMBL/GenBank/DDBJ whole genome shotgun (WGS) entry which is preliminary data.</text>
</comment>
<feature type="domain" description="GP-PDE" evidence="1">
    <location>
        <begin position="12"/>
        <end position="246"/>
    </location>
</feature>
<name>A0ABV7D1B5_9PROT</name>
<dbReference type="PROSITE" id="PS51704">
    <property type="entry name" value="GP_PDE"/>
    <property type="match status" value="1"/>
</dbReference>
<accession>A0ABV7D1B5</accession>